<dbReference type="AlphaFoldDB" id="A0A450UZD8"/>
<keyword evidence="1" id="KW-1133">Transmembrane helix</keyword>
<keyword evidence="1" id="KW-0812">Transmembrane</keyword>
<evidence type="ECO:0000313" key="4">
    <source>
        <dbReference type="EMBL" id="VFJ97927.1"/>
    </source>
</evidence>
<evidence type="ECO:0000313" key="3">
    <source>
        <dbReference type="EMBL" id="VFJ90917.1"/>
    </source>
</evidence>
<protein>
    <submittedName>
        <fullName evidence="4">Uncharacterized protein</fullName>
    </submittedName>
</protein>
<sequence>MARAKYIWAIIEVNRRAYSKDYQIGRTVMDELQIGELIVLFMVLVSIIGFGVVIKEIFGHK</sequence>
<dbReference type="EMBL" id="CAADFI010000012">
    <property type="protein sequence ID" value="VFJ90917.1"/>
    <property type="molecule type" value="Genomic_DNA"/>
</dbReference>
<evidence type="ECO:0000256" key="1">
    <source>
        <dbReference type="SAM" id="Phobius"/>
    </source>
</evidence>
<keyword evidence="1" id="KW-0472">Membrane</keyword>
<name>A0A450UZD8_9GAMM</name>
<organism evidence="4">
    <name type="scientific">Candidatus Kentrum eta</name>
    <dbReference type="NCBI Taxonomy" id="2126337"/>
    <lineage>
        <taxon>Bacteria</taxon>
        <taxon>Pseudomonadati</taxon>
        <taxon>Pseudomonadota</taxon>
        <taxon>Gammaproteobacteria</taxon>
        <taxon>Candidatus Kentrum</taxon>
    </lineage>
</organism>
<reference evidence="4" key="1">
    <citation type="submission" date="2019-02" db="EMBL/GenBank/DDBJ databases">
        <authorList>
            <person name="Gruber-Vodicka R. H."/>
            <person name="Seah K. B. B."/>
        </authorList>
    </citation>
    <scope>NUCLEOTIDE SEQUENCE</scope>
    <source>
        <strain evidence="4">BECK_SA2B12</strain>
        <strain evidence="2">BECK_SA2B15</strain>
        <strain evidence="3">BECK_SA2B20</strain>
    </source>
</reference>
<gene>
    <name evidence="2" type="ORF">BECKH772A_GA0070896_1001815</name>
    <name evidence="3" type="ORF">BECKH772B_GA0070898_1001219</name>
    <name evidence="4" type="ORF">BECKH772C_GA0070978_1001715</name>
</gene>
<feature type="transmembrane region" description="Helical" evidence="1">
    <location>
        <begin position="37"/>
        <end position="58"/>
    </location>
</feature>
<accession>A0A450UZD8</accession>
<proteinExistence type="predicted"/>
<dbReference type="EMBL" id="CAADFG010000018">
    <property type="protein sequence ID" value="VFJ89896.1"/>
    <property type="molecule type" value="Genomic_DNA"/>
</dbReference>
<dbReference type="EMBL" id="CAADFJ010000017">
    <property type="protein sequence ID" value="VFJ97927.1"/>
    <property type="molecule type" value="Genomic_DNA"/>
</dbReference>
<evidence type="ECO:0000313" key="2">
    <source>
        <dbReference type="EMBL" id="VFJ89896.1"/>
    </source>
</evidence>